<keyword evidence="8" id="KW-1185">Reference proteome</keyword>
<dbReference type="GO" id="GO:0035529">
    <property type="term" value="F:NADH pyrophosphatase activity"/>
    <property type="evidence" value="ECO:0007669"/>
    <property type="project" value="TreeGrafter"/>
</dbReference>
<comment type="similarity">
    <text evidence="3">Belongs to the Nudix hydrolase family.</text>
</comment>
<proteinExistence type="inferred from homology"/>
<keyword evidence="5" id="KW-0464">Manganese</keyword>
<keyword evidence="4" id="KW-0378">Hydrolase</keyword>
<organism evidence="7 8">
    <name type="scientific">Homarus americanus</name>
    <name type="common">American lobster</name>
    <dbReference type="NCBI Taxonomy" id="6706"/>
    <lineage>
        <taxon>Eukaryota</taxon>
        <taxon>Metazoa</taxon>
        <taxon>Ecdysozoa</taxon>
        <taxon>Arthropoda</taxon>
        <taxon>Crustacea</taxon>
        <taxon>Multicrustacea</taxon>
        <taxon>Malacostraca</taxon>
        <taxon>Eumalacostraca</taxon>
        <taxon>Eucarida</taxon>
        <taxon>Decapoda</taxon>
        <taxon>Pleocyemata</taxon>
        <taxon>Astacidea</taxon>
        <taxon>Nephropoidea</taxon>
        <taxon>Nephropidae</taxon>
        <taxon>Homarus</taxon>
    </lineage>
</organism>
<evidence type="ECO:0000256" key="4">
    <source>
        <dbReference type="ARBA" id="ARBA00022801"/>
    </source>
</evidence>
<evidence type="ECO:0000256" key="3">
    <source>
        <dbReference type="ARBA" id="ARBA00005582"/>
    </source>
</evidence>
<dbReference type="PANTHER" id="PTHR42904">
    <property type="entry name" value="NUDIX HYDROLASE, NUDC SUBFAMILY"/>
    <property type="match status" value="1"/>
</dbReference>
<gene>
    <name evidence="7" type="primary">nudt17-L1</name>
    <name evidence="7" type="ORF">Hamer_G008959</name>
</gene>
<protein>
    <submittedName>
        <fullName evidence="7">Nucleoside diphosphate-linked moiety X motif 17-like 1</fullName>
    </submittedName>
</protein>
<comment type="caution">
    <text evidence="7">The sequence shown here is derived from an EMBL/GenBank/DDBJ whole genome shotgun (WGS) entry which is preliminary data.</text>
</comment>
<feature type="domain" description="Nudix hydrolase" evidence="6">
    <location>
        <begin position="103"/>
        <end position="252"/>
    </location>
</feature>
<dbReference type="InterPro" id="IPR050241">
    <property type="entry name" value="NAD-cap_RNA_hydrolase_NudC"/>
</dbReference>
<comment type="cofactor">
    <cofactor evidence="2">
        <name>Mg(2+)</name>
        <dbReference type="ChEBI" id="CHEBI:18420"/>
    </cofactor>
</comment>
<dbReference type="GO" id="GO:0005777">
    <property type="term" value="C:peroxisome"/>
    <property type="evidence" value="ECO:0007669"/>
    <property type="project" value="TreeGrafter"/>
</dbReference>
<dbReference type="InterPro" id="IPR000086">
    <property type="entry name" value="NUDIX_hydrolase_dom"/>
</dbReference>
<evidence type="ECO:0000256" key="2">
    <source>
        <dbReference type="ARBA" id="ARBA00001946"/>
    </source>
</evidence>
<dbReference type="GO" id="GO:0006742">
    <property type="term" value="P:NADP+ catabolic process"/>
    <property type="evidence" value="ECO:0007669"/>
    <property type="project" value="TreeGrafter"/>
</dbReference>
<dbReference type="PROSITE" id="PS00893">
    <property type="entry name" value="NUDIX_BOX"/>
    <property type="match status" value="1"/>
</dbReference>
<dbReference type="PANTHER" id="PTHR42904:SF1">
    <property type="entry name" value="NUCLEOSIDE DIPHOSPHATE-LINKED MOIETY X MOTIF 17"/>
    <property type="match status" value="1"/>
</dbReference>
<dbReference type="Pfam" id="PF00293">
    <property type="entry name" value="NUDIX"/>
    <property type="match status" value="1"/>
</dbReference>
<sequence>MASNSYTKVLVYLRKTSQAGYQLAKFNECVLDHLGQPGEALVHCHLENNQLLLESPDQDQENSANLPRTAEMPPLYKIMHPPFCPVQHLDEEGCAALPPEIITRGIAVGVAILLESSDKHLLLTRRAAHMRTFAHVWVPPGGHVENKESLEDAALRELEEETGLVVTAAERQSTNTLGLWESVFPPLLQMGQPKRHHIVVYLHVILHRSSEQLKSQFKLCPEEVDAAVWLSVDLIKFAVWKTDEFSEQEQENTSSDEKIHVTLVNQEGEHVAGSMKASFLKQADQVTELTLGRVSTGSRFALSLWLEQHLQKSDFPGSSQRALYGRYMSQSDAENHCYSASPKIKPKI</sequence>
<dbReference type="InterPro" id="IPR033716">
    <property type="entry name" value="Nudt17_dom"/>
</dbReference>
<evidence type="ECO:0000256" key="5">
    <source>
        <dbReference type="ARBA" id="ARBA00023211"/>
    </source>
</evidence>
<accession>A0A8J5JIP1</accession>
<dbReference type="InterPro" id="IPR020084">
    <property type="entry name" value="NUDIX_hydrolase_CS"/>
</dbReference>
<evidence type="ECO:0000313" key="7">
    <source>
        <dbReference type="EMBL" id="KAG7158310.1"/>
    </source>
</evidence>
<dbReference type="GO" id="GO:0005829">
    <property type="term" value="C:cytosol"/>
    <property type="evidence" value="ECO:0007669"/>
    <property type="project" value="TreeGrafter"/>
</dbReference>
<dbReference type="PROSITE" id="PS51462">
    <property type="entry name" value="NUDIX"/>
    <property type="match status" value="1"/>
</dbReference>
<name>A0A8J5JIP1_HOMAM</name>
<evidence type="ECO:0000259" key="6">
    <source>
        <dbReference type="PROSITE" id="PS51462"/>
    </source>
</evidence>
<dbReference type="GO" id="GO:0019677">
    <property type="term" value="P:NAD+ catabolic process"/>
    <property type="evidence" value="ECO:0007669"/>
    <property type="project" value="TreeGrafter"/>
</dbReference>
<evidence type="ECO:0000313" key="8">
    <source>
        <dbReference type="Proteomes" id="UP000747542"/>
    </source>
</evidence>
<comment type="cofactor">
    <cofactor evidence="1">
        <name>Mn(2+)</name>
        <dbReference type="ChEBI" id="CHEBI:29035"/>
    </cofactor>
</comment>
<dbReference type="AlphaFoldDB" id="A0A8J5JIP1"/>
<dbReference type="OrthoDB" id="447842at2759"/>
<dbReference type="Proteomes" id="UP000747542">
    <property type="component" value="Unassembled WGS sequence"/>
</dbReference>
<reference evidence="7" key="1">
    <citation type="journal article" date="2021" name="Sci. Adv.">
        <title>The American lobster genome reveals insights on longevity, neural, and immune adaptations.</title>
        <authorList>
            <person name="Polinski J.M."/>
            <person name="Zimin A.V."/>
            <person name="Clark K.F."/>
            <person name="Kohn A.B."/>
            <person name="Sadowski N."/>
            <person name="Timp W."/>
            <person name="Ptitsyn A."/>
            <person name="Khanna P."/>
            <person name="Romanova D.Y."/>
            <person name="Williams P."/>
            <person name="Greenwood S.J."/>
            <person name="Moroz L.L."/>
            <person name="Walt D.R."/>
            <person name="Bodnar A.G."/>
        </authorList>
    </citation>
    <scope>NUCLEOTIDE SEQUENCE</scope>
    <source>
        <strain evidence="7">GMGI-L3</strain>
    </source>
</reference>
<dbReference type="CDD" id="cd04694">
    <property type="entry name" value="NUDIX_Nudt17"/>
    <property type="match status" value="1"/>
</dbReference>
<dbReference type="EMBL" id="JAHLQT010035566">
    <property type="protein sequence ID" value="KAG7158310.1"/>
    <property type="molecule type" value="Genomic_DNA"/>
</dbReference>
<evidence type="ECO:0000256" key="1">
    <source>
        <dbReference type="ARBA" id="ARBA00001936"/>
    </source>
</evidence>